<sequence length="53" mass="6385">MLFQCFHLNCSCNIFAQKGLRKTILVEEKEKIICSYFNVFCGNTRDEFCWYSY</sequence>
<dbReference type="Proteomes" id="UP000694561">
    <property type="component" value="Unplaced"/>
</dbReference>
<proteinExistence type="predicted"/>
<dbReference type="GeneTree" id="ENSGT00910000148039"/>
<organism evidence="1 2">
    <name type="scientific">Monodon monoceros</name>
    <name type="common">Narwhal</name>
    <name type="synonym">Ceratodon monodon</name>
    <dbReference type="NCBI Taxonomy" id="40151"/>
    <lineage>
        <taxon>Eukaryota</taxon>
        <taxon>Metazoa</taxon>
        <taxon>Chordata</taxon>
        <taxon>Craniata</taxon>
        <taxon>Vertebrata</taxon>
        <taxon>Euteleostomi</taxon>
        <taxon>Mammalia</taxon>
        <taxon>Eutheria</taxon>
        <taxon>Laurasiatheria</taxon>
        <taxon>Artiodactyla</taxon>
        <taxon>Whippomorpha</taxon>
        <taxon>Cetacea</taxon>
        <taxon>Odontoceti</taxon>
        <taxon>Monodontidae</taxon>
        <taxon>Monodon</taxon>
    </lineage>
</organism>
<evidence type="ECO:0000313" key="2">
    <source>
        <dbReference type="Proteomes" id="UP000694561"/>
    </source>
</evidence>
<dbReference type="AlphaFoldDB" id="A0A8C6C8A6"/>
<evidence type="ECO:0000313" key="1">
    <source>
        <dbReference type="Ensembl" id="ENSMMNP00015024675.1"/>
    </source>
</evidence>
<accession>A0A8C6C8A6</accession>
<reference evidence="1" key="2">
    <citation type="submission" date="2025-09" db="UniProtKB">
        <authorList>
            <consortium name="Ensembl"/>
        </authorList>
    </citation>
    <scope>IDENTIFICATION</scope>
</reference>
<protein>
    <submittedName>
        <fullName evidence="1">Uncharacterized protein</fullName>
    </submittedName>
</protein>
<reference evidence="1" key="1">
    <citation type="submission" date="2025-08" db="UniProtKB">
        <authorList>
            <consortium name="Ensembl"/>
        </authorList>
    </citation>
    <scope>IDENTIFICATION</scope>
</reference>
<keyword evidence="2" id="KW-1185">Reference proteome</keyword>
<name>A0A8C6C8A6_MONMO</name>
<dbReference type="Ensembl" id="ENSMMNT00015027125.1">
    <property type="protein sequence ID" value="ENSMMNP00015024675.1"/>
    <property type="gene ID" value="ENSMMNG00015018080.1"/>
</dbReference>